<dbReference type="EMBL" id="CM042883">
    <property type="protein sequence ID" value="KAI4373671.1"/>
    <property type="molecule type" value="Genomic_DNA"/>
</dbReference>
<comment type="caution">
    <text evidence="1">The sequence shown here is derived from an EMBL/GenBank/DDBJ whole genome shotgun (WGS) entry which is preliminary data.</text>
</comment>
<proteinExistence type="predicted"/>
<dbReference type="Proteomes" id="UP001057402">
    <property type="component" value="Chromosome 4"/>
</dbReference>
<name>A0ACB9R752_9MYRT</name>
<sequence length="485" mass="54736">METTVLLEDDLEDMRMYYRSGKTRGESWRRSQLQGLLLFLKKKEGEIFEALAQDLGKHPIEAYRDEVGSLTKSVNYALNCLSEWMSSKKAKLPLIAILTTAEIVPEPLGLVLVISTWNFPIGLSLEPLIGALAAGNCVVLKPSELTPKCSFLLATALPTFLDGKAVKVVEGDSTTGERLLRQKWDKILFTGSSRIAREVLAAAAEHLTPVVLELGGKCPVILDSFSRSWDKEVAAQRITWAKFNACAGQACIAVDYVLVEERFIDEWLELMKTWIKKLFGENPKQSCCNARIINKHHFTRLRMLLEDPKVQSRVVHGGDMDEDNLYIEPTILLNPPLQSAIMMDEIFGPLLPIITVKNIEDSIQFISSRPKPLAIYVFTERESFRQRIQAETSSGSLIFNDVIIQYLADTLPFGGIGESGMGKYHGKFSFDTFSHHKAVVRRSLLVDFWFRFPPWNEQKLQLLRSAYDYDYLGLLLIVLGLKRSS</sequence>
<keyword evidence="2" id="KW-1185">Reference proteome</keyword>
<reference evidence="2" key="1">
    <citation type="journal article" date="2023" name="Front. Plant Sci.">
        <title>Chromosomal-level genome assembly of Melastoma candidum provides insights into trichome evolution.</title>
        <authorList>
            <person name="Zhong Y."/>
            <person name="Wu W."/>
            <person name="Sun C."/>
            <person name="Zou P."/>
            <person name="Liu Y."/>
            <person name="Dai S."/>
            <person name="Zhou R."/>
        </authorList>
    </citation>
    <scope>NUCLEOTIDE SEQUENCE [LARGE SCALE GENOMIC DNA]</scope>
</reference>
<organism evidence="1 2">
    <name type="scientific">Melastoma candidum</name>
    <dbReference type="NCBI Taxonomy" id="119954"/>
    <lineage>
        <taxon>Eukaryota</taxon>
        <taxon>Viridiplantae</taxon>
        <taxon>Streptophyta</taxon>
        <taxon>Embryophyta</taxon>
        <taxon>Tracheophyta</taxon>
        <taxon>Spermatophyta</taxon>
        <taxon>Magnoliopsida</taxon>
        <taxon>eudicotyledons</taxon>
        <taxon>Gunneridae</taxon>
        <taxon>Pentapetalae</taxon>
        <taxon>rosids</taxon>
        <taxon>malvids</taxon>
        <taxon>Myrtales</taxon>
        <taxon>Melastomataceae</taxon>
        <taxon>Melastomatoideae</taxon>
        <taxon>Melastomateae</taxon>
        <taxon>Melastoma</taxon>
    </lineage>
</organism>
<evidence type="ECO:0000313" key="1">
    <source>
        <dbReference type="EMBL" id="KAI4373671.1"/>
    </source>
</evidence>
<accession>A0ACB9R752</accession>
<evidence type="ECO:0000313" key="2">
    <source>
        <dbReference type="Proteomes" id="UP001057402"/>
    </source>
</evidence>
<protein>
    <submittedName>
        <fullName evidence="1">Uncharacterized protein</fullName>
    </submittedName>
</protein>
<gene>
    <name evidence="1" type="ORF">MLD38_011772</name>
</gene>